<dbReference type="Gene3D" id="2.60.120.330">
    <property type="entry name" value="B-lactam Antibiotic, Isopenicillin N Synthase, Chain"/>
    <property type="match status" value="1"/>
</dbReference>
<evidence type="ECO:0000313" key="11">
    <source>
        <dbReference type="Proteomes" id="UP000230069"/>
    </source>
</evidence>
<comment type="similarity">
    <text evidence="2 8">Belongs to the iron/ascorbate-dependent oxidoreductase family.</text>
</comment>
<dbReference type="InterPro" id="IPR027443">
    <property type="entry name" value="IPNS-like_sf"/>
</dbReference>
<organism evidence="10 11">
    <name type="scientific">Aquilegia coerulea</name>
    <name type="common">Rocky mountain columbine</name>
    <dbReference type="NCBI Taxonomy" id="218851"/>
    <lineage>
        <taxon>Eukaryota</taxon>
        <taxon>Viridiplantae</taxon>
        <taxon>Streptophyta</taxon>
        <taxon>Embryophyta</taxon>
        <taxon>Tracheophyta</taxon>
        <taxon>Spermatophyta</taxon>
        <taxon>Magnoliopsida</taxon>
        <taxon>Ranunculales</taxon>
        <taxon>Ranunculaceae</taxon>
        <taxon>Thalictroideae</taxon>
        <taxon>Aquilegia</taxon>
    </lineage>
</organism>
<dbReference type="InterPro" id="IPR050295">
    <property type="entry name" value="Plant_2OG-oxidoreductases"/>
</dbReference>
<dbReference type="InterPro" id="IPR026992">
    <property type="entry name" value="DIOX_N"/>
</dbReference>
<reference evidence="10 11" key="1">
    <citation type="submission" date="2017-09" db="EMBL/GenBank/DDBJ databases">
        <title>WGS assembly of Aquilegia coerulea Goldsmith.</title>
        <authorList>
            <person name="Hodges S."/>
            <person name="Kramer E."/>
            <person name="Nordborg M."/>
            <person name="Tomkins J."/>
            <person name="Borevitz J."/>
            <person name="Derieg N."/>
            <person name="Yan J."/>
            <person name="Mihaltcheva S."/>
            <person name="Hayes R.D."/>
            <person name="Rokhsar D."/>
        </authorList>
    </citation>
    <scope>NUCLEOTIDE SEQUENCE [LARGE SCALE GENOMIC DNA]</scope>
    <source>
        <strain evidence="11">cv. Goldsmith</strain>
    </source>
</reference>
<evidence type="ECO:0000256" key="4">
    <source>
        <dbReference type="ARBA" id="ARBA00022896"/>
    </source>
</evidence>
<keyword evidence="4" id="KW-0847">Vitamin C</keyword>
<evidence type="ECO:0000256" key="8">
    <source>
        <dbReference type="RuleBase" id="RU003682"/>
    </source>
</evidence>
<evidence type="ECO:0000313" key="10">
    <source>
        <dbReference type="EMBL" id="PIA53048.1"/>
    </source>
</evidence>
<evidence type="ECO:0000256" key="2">
    <source>
        <dbReference type="ARBA" id="ARBA00008056"/>
    </source>
</evidence>
<keyword evidence="3 8" id="KW-0479">Metal-binding</keyword>
<dbReference type="PANTHER" id="PTHR47991">
    <property type="entry name" value="OXOGLUTARATE/IRON-DEPENDENT DIOXYGENASE"/>
    <property type="match status" value="1"/>
</dbReference>
<dbReference type="OrthoDB" id="288590at2759"/>
<dbReference type="Pfam" id="PF03171">
    <property type="entry name" value="2OG-FeII_Oxy"/>
    <property type="match status" value="1"/>
</dbReference>
<sequence length="383" mass="42901">MAPSTLTALAAEKKTLQPMAPSTLTALAEEKTLQASFVRDEDERPKVAYNNFSNDVPVISVAGIDDEEKRSEICKKIVNACEDWGIFQIVDHGVDTSLITEMSRLAKEFFALPPEDKLRFDMSGGKKGGFIVSSHLQGEAVQDWREIVTYFSYPVQNRDYSRWPDKPEGWKTVTQTYSEKLMELACKLLQVLSEAMDLDKDALTKACVDMDQKVVVNFYPKCPQPDLTLGLKRHTDPGTITLLLQDQVGGLQATRDDGKTWITVQPIEGAFVVNLGDHGHYLSNGRFKNADHQAVVNSSYSRLSIATFQNPAPDATVYPLKVREGEKPILAESITFAEMYKRKMSRDIELAKLKKLAKEKKLEDLEKATKLDVQPKALEEILA</sequence>
<evidence type="ECO:0000256" key="7">
    <source>
        <dbReference type="ARBA" id="ARBA00023241"/>
    </source>
</evidence>
<protein>
    <recommendedName>
        <fullName evidence="9">Fe2OG dioxygenase domain-containing protein</fullName>
    </recommendedName>
</protein>
<name>A0A2G5EBA7_AQUCA</name>
<keyword evidence="7" id="KW-0284">Flavonoid biosynthesis</keyword>
<evidence type="ECO:0000256" key="6">
    <source>
        <dbReference type="ARBA" id="ARBA00023004"/>
    </source>
</evidence>
<dbReference type="SUPFAM" id="SSF51197">
    <property type="entry name" value="Clavaminate synthase-like"/>
    <property type="match status" value="1"/>
</dbReference>
<dbReference type="Proteomes" id="UP000230069">
    <property type="component" value="Unassembled WGS sequence"/>
</dbReference>
<dbReference type="GO" id="GO:0016491">
    <property type="term" value="F:oxidoreductase activity"/>
    <property type="evidence" value="ECO:0007669"/>
    <property type="project" value="UniProtKB-KW"/>
</dbReference>
<evidence type="ECO:0000259" key="9">
    <source>
        <dbReference type="PROSITE" id="PS51471"/>
    </source>
</evidence>
<dbReference type="InterPro" id="IPR044861">
    <property type="entry name" value="IPNS-like_FE2OG_OXY"/>
</dbReference>
<dbReference type="InterPro" id="IPR005123">
    <property type="entry name" value="Oxoglu/Fe-dep_dioxygenase_dom"/>
</dbReference>
<dbReference type="InParanoid" id="A0A2G5EBA7"/>
<dbReference type="GO" id="GO:0009813">
    <property type="term" value="P:flavonoid biosynthetic process"/>
    <property type="evidence" value="ECO:0007669"/>
    <property type="project" value="UniProtKB-KW"/>
</dbReference>
<comment type="cofactor">
    <cofactor evidence="1">
        <name>L-ascorbate</name>
        <dbReference type="ChEBI" id="CHEBI:38290"/>
    </cofactor>
</comment>
<gene>
    <name evidence="10" type="ORF">AQUCO_01000722v1</name>
</gene>
<dbReference type="FunFam" id="2.60.120.330:FF:000016">
    <property type="entry name" value="Naringenin,2-oxoglutarate 3-dioxygenase"/>
    <property type="match status" value="1"/>
</dbReference>
<keyword evidence="11" id="KW-1185">Reference proteome</keyword>
<dbReference type="STRING" id="218851.A0A2G5EBA7"/>
<evidence type="ECO:0000256" key="3">
    <source>
        <dbReference type="ARBA" id="ARBA00022723"/>
    </source>
</evidence>
<dbReference type="FunCoup" id="A0A2G5EBA7">
    <property type="interactions" value="24"/>
</dbReference>
<evidence type="ECO:0000256" key="1">
    <source>
        <dbReference type="ARBA" id="ARBA00001961"/>
    </source>
</evidence>
<evidence type="ECO:0000256" key="5">
    <source>
        <dbReference type="ARBA" id="ARBA00023002"/>
    </source>
</evidence>
<dbReference type="EMBL" id="KZ305027">
    <property type="protein sequence ID" value="PIA53048.1"/>
    <property type="molecule type" value="Genomic_DNA"/>
</dbReference>
<dbReference type="GO" id="GO:0046872">
    <property type="term" value="F:metal ion binding"/>
    <property type="evidence" value="ECO:0007669"/>
    <property type="project" value="UniProtKB-KW"/>
</dbReference>
<dbReference type="Pfam" id="PF14226">
    <property type="entry name" value="DIOX_N"/>
    <property type="match status" value="1"/>
</dbReference>
<keyword evidence="6 8" id="KW-0408">Iron</keyword>
<keyword evidence="5 8" id="KW-0560">Oxidoreductase</keyword>
<accession>A0A2G5EBA7</accession>
<feature type="domain" description="Fe2OG dioxygenase" evidence="9">
    <location>
        <begin position="207"/>
        <end position="311"/>
    </location>
</feature>
<dbReference type="AlphaFoldDB" id="A0A2G5EBA7"/>
<dbReference type="GO" id="GO:0031418">
    <property type="term" value="F:L-ascorbic acid binding"/>
    <property type="evidence" value="ECO:0007669"/>
    <property type="project" value="UniProtKB-KW"/>
</dbReference>
<dbReference type="PROSITE" id="PS51471">
    <property type="entry name" value="FE2OG_OXY"/>
    <property type="match status" value="1"/>
</dbReference>
<proteinExistence type="inferred from homology"/>